<dbReference type="PANTHER" id="PTHR19375">
    <property type="entry name" value="HEAT SHOCK PROTEIN 70KDA"/>
    <property type="match status" value="1"/>
</dbReference>
<dbReference type="EMBL" id="VJMH01005300">
    <property type="protein sequence ID" value="KAF0697613.1"/>
    <property type="molecule type" value="Genomic_DNA"/>
</dbReference>
<gene>
    <name evidence="5" type="primary">Aste57867_11703</name>
    <name evidence="4" type="ORF">As57867_011660</name>
    <name evidence="5" type="ORF">ASTE57867_11703</name>
</gene>
<dbReference type="Pfam" id="PF10712">
    <property type="entry name" value="NAD-GH"/>
    <property type="match status" value="1"/>
</dbReference>
<reference evidence="4" key="2">
    <citation type="submission" date="2019-06" db="EMBL/GenBank/DDBJ databases">
        <title>Genomics analysis of Aphanomyces spp. identifies a new class of oomycete effector associated with host adaptation.</title>
        <authorList>
            <person name="Gaulin E."/>
        </authorList>
    </citation>
    <scope>NUCLEOTIDE SEQUENCE</scope>
    <source>
        <strain evidence="4">CBS 578.67</strain>
    </source>
</reference>
<dbReference type="EMBL" id="CAADRA010005321">
    <property type="protein sequence ID" value="VFT88560.1"/>
    <property type="molecule type" value="Genomic_DNA"/>
</dbReference>
<dbReference type="GO" id="GO:0140662">
    <property type="term" value="F:ATP-dependent protein folding chaperone"/>
    <property type="evidence" value="ECO:0007669"/>
    <property type="project" value="InterPro"/>
</dbReference>
<dbReference type="Proteomes" id="UP000332933">
    <property type="component" value="Unassembled WGS sequence"/>
</dbReference>
<keyword evidence="3" id="KW-0067">ATP-binding</keyword>
<keyword evidence="2" id="KW-0547">Nucleotide-binding</keyword>
<evidence type="ECO:0000313" key="5">
    <source>
        <dbReference type="EMBL" id="VFT88560.1"/>
    </source>
</evidence>
<dbReference type="GO" id="GO:0005524">
    <property type="term" value="F:ATP binding"/>
    <property type="evidence" value="ECO:0007669"/>
    <property type="project" value="UniProtKB-KW"/>
</dbReference>
<dbReference type="PRINTS" id="PR00301">
    <property type="entry name" value="HEATSHOCK70"/>
</dbReference>
<dbReference type="InterPro" id="IPR018181">
    <property type="entry name" value="Heat_shock_70_CS"/>
</dbReference>
<organism evidence="5 6">
    <name type="scientific">Aphanomyces stellatus</name>
    <dbReference type="NCBI Taxonomy" id="120398"/>
    <lineage>
        <taxon>Eukaryota</taxon>
        <taxon>Sar</taxon>
        <taxon>Stramenopiles</taxon>
        <taxon>Oomycota</taxon>
        <taxon>Saprolegniomycetes</taxon>
        <taxon>Saprolegniales</taxon>
        <taxon>Verrucalvaceae</taxon>
        <taxon>Aphanomyces</taxon>
    </lineage>
</organism>
<name>A0A485KTY8_9STRA</name>
<evidence type="ECO:0000313" key="6">
    <source>
        <dbReference type="Proteomes" id="UP000332933"/>
    </source>
</evidence>
<reference evidence="5 6" key="1">
    <citation type="submission" date="2019-03" db="EMBL/GenBank/DDBJ databases">
        <authorList>
            <person name="Gaulin E."/>
            <person name="Dumas B."/>
        </authorList>
    </citation>
    <scope>NUCLEOTIDE SEQUENCE [LARGE SCALE GENOMIC DNA]</scope>
    <source>
        <strain evidence="5">CBS 568.67</strain>
    </source>
</reference>
<proteinExistence type="inferred from homology"/>
<dbReference type="FunFam" id="3.30.420.40:FF:000028">
    <property type="entry name" value="heat shock 70 kDa protein-like"/>
    <property type="match status" value="1"/>
</dbReference>
<dbReference type="Pfam" id="PF00012">
    <property type="entry name" value="HSP70"/>
    <property type="match status" value="1"/>
</dbReference>
<dbReference type="InterPro" id="IPR013126">
    <property type="entry name" value="Hsp_70_fam"/>
</dbReference>
<dbReference type="Gene3D" id="3.30.420.40">
    <property type="match status" value="1"/>
</dbReference>
<dbReference type="SUPFAM" id="SSF53067">
    <property type="entry name" value="Actin-like ATPase domain"/>
    <property type="match status" value="1"/>
</dbReference>
<evidence type="ECO:0000256" key="2">
    <source>
        <dbReference type="ARBA" id="ARBA00022741"/>
    </source>
</evidence>
<keyword evidence="6" id="KW-1185">Reference proteome</keyword>
<comment type="similarity">
    <text evidence="1">Belongs to the heat shock protein 70 family.</text>
</comment>
<dbReference type="PROSITE" id="PS00297">
    <property type="entry name" value="HSP70_1"/>
    <property type="match status" value="1"/>
</dbReference>
<dbReference type="InterPro" id="IPR043129">
    <property type="entry name" value="ATPase_NBD"/>
</dbReference>
<dbReference type="AlphaFoldDB" id="A0A485KTY8"/>
<sequence length="404" mass="44734">MRLEPHMSKTRSMAAGAIEAAAMHDRFVKEVLTERFEAVARYVHFEIAVVTHVLDKDGGFSHTVRRQTPLGTLACGPEQLHHAGFARDVTVKQGTGFVPAEVHQARVQVSTTQVRVPSRCLDFDPSVLDDNNRHVKRPTAQIAACRTQSQRRRFGDDLAHVEPRNGPCDPRALSLGVVKVGRNRDDSVAHVVTHVALGELFHVVQQHGGELFWHQLFRSRSERDLDDRAAVPVAADGKGPVCLDARVVMDAVPKSIRQRMLLHQERTVKLFGRVLFVPIDGDAPSHRSHNTNVIFRFRLWLCIGIDLGTTFCCVGVYQADRVHIISNECSGQQVTASYVGFTPKDRLVGFAANEQATKNAGNTIFDAKRLIDRGFTDAKVVADRATSLFQVHADAKGKPQVVVD</sequence>
<protein>
    <submittedName>
        <fullName evidence="5">Aste57867_11703 protein</fullName>
    </submittedName>
</protein>
<evidence type="ECO:0000256" key="3">
    <source>
        <dbReference type="ARBA" id="ARBA00022840"/>
    </source>
</evidence>
<evidence type="ECO:0000256" key="1">
    <source>
        <dbReference type="ARBA" id="ARBA00007381"/>
    </source>
</evidence>
<accession>A0A485KTY8</accession>
<dbReference type="InterPro" id="IPR019651">
    <property type="entry name" value="Glutamate_DH_NAD-spec"/>
</dbReference>
<evidence type="ECO:0000313" key="4">
    <source>
        <dbReference type="EMBL" id="KAF0697613.1"/>
    </source>
</evidence>